<evidence type="ECO:0000256" key="2">
    <source>
        <dbReference type="ARBA" id="ARBA00022574"/>
    </source>
</evidence>
<dbReference type="PROSITE" id="PS50082">
    <property type="entry name" value="WD_REPEATS_2"/>
    <property type="match status" value="2"/>
</dbReference>
<dbReference type="InterPro" id="IPR020472">
    <property type="entry name" value="WD40_PAC1"/>
</dbReference>
<proteinExistence type="predicted"/>
<dbReference type="PROSITE" id="PS50294">
    <property type="entry name" value="WD_REPEATS_REGION"/>
    <property type="match status" value="2"/>
</dbReference>
<keyword evidence="7" id="KW-1185">Reference proteome</keyword>
<dbReference type="FunFam" id="2.130.10.10:FF:000457">
    <property type="entry name" value="rRNA processing protein Pwp1"/>
    <property type="match status" value="1"/>
</dbReference>
<dbReference type="InterPro" id="IPR001680">
    <property type="entry name" value="WD40_rpt"/>
</dbReference>
<feature type="region of interest" description="Disordered" evidence="5">
    <location>
        <begin position="626"/>
        <end position="645"/>
    </location>
</feature>
<organism evidence="6 7">
    <name type="scientific">Purpureocillium lavendulum</name>
    <dbReference type="NCBI Taxonomy" id="1247861"/>
    <lineage>
        <taxon>Eukaryota</taxon>
        <taxon>Fungi</taxon>
        <taxon>Dikarya</taxon>
        <taxon>Ascomycota</taxon>
        <taxon>Pezizomycotina</taxon>
        <taxon>Sordariomycetes</taxon>
        <taxon>Hypocreomycetidae</taxon>
        <taxon>Hypocreales</taxon>
        <taxon>Ophiocordycipitaceae</taxon>
        <taxon>Purpureocillium</taxon>
    </lineage>
</organism>
<keyword evidence="2 4" id="KW-0853">WD repeat</keyword>
<dbReference type="GO" id="GO:0006364">
    <property type="term" value="P:rRNA processing"/>
    <property type="evidence" value="ECO:0007669"/>
    <property type="project" value="InterPro"/>
</dbReference>
<evidence type="ECO:0000256" key="4">
    <source>
        <dbReference type="PROSITE-ProRule" id="PRU00221"/>
    </source>
</evidence>
<dbReference type="AlphaFoldDB" id="A0AB34G3R8"/>
<dbReference type="PROSITE" id="PS00678">
    <property type="entry name" value="WD_REPEATS_1"/>
    <property type="match status" value="2"/>
</dbReference>
<sequence length="926" mass="102112">MLAFLDKLAGDFNVLLSRHEYENVAGVHGHVDGEDLLHCLVHVILNGRSMEHDVDRERSPWNRKLWRATKEVREALGVHRRRCDDQFEITPPLQDLLEESHKNVRVEGAFVRLVHDDARISVEIRLVETSLADDDGDLILSDDAQQVLAHRKCGQKLPLLAERLAFAEVAGTLSLFHVLCELVALLLVAGPRLFLAGYRECAVSFLFFGSHDVAQSRARDACRLLCLPLALALLPRLLDDPAALPAEDGHVALVVAHSGYRLELLREDGAAIEEWWAQIVDEQVDAGRLVIVKVGRHVSSLRDAGHQHPRLVIFSALADSCCCVSHGEVSYDAKGLWVSSPSVCPPSSSPPYQSRSSNSASWSLEHGVEDFAFFDTQRSPAMSMITAAQWVPRGYAAPFPKKYTLDEEEYGRIAELAKLQLDDAEEDLKEAQEDGAEGADEDAADEGMQVDGEKPSKKDSAAATEDDDLKEYDLDHYDDDEDPTQSGGQGMSMFGNIKSLAYYESNKEDPYITLQGEDDDDEDREDLQILATDNLILSAKVEDEMAHLEVYVYEDDGDNLYVHHDIMLPAIPLSLEWLDLPVSNAGSDKDARGNYVAVGTMDPDIEIWDLDTIDCMYPNAILGQGANADDGQQKKKKKKKSKKANDEYHVDAVLSLAANRQHRNLLASASADKTVKLWDLNTAKCAKSYSYHTDKVCSLAWNAKEATVLLSGSYDRTIVAADMRAPDAKAPRWGVESDVENVRWDPHDPNFFFVSTEGGAVHYHDVRNAPSKPESTKSVWTLQAHDESVSSFDVNSVIPGYMATGSTDRTVKLWNISPTGPSMVVSRNLDVGKVFATTFAPDPEVAFRLAVAGSSGSMHVWDTSTNPSVRKAFAQRVPAAKEGAEDRLIGVDDDESSSSDEDEDEEDGGVGAEEQDDDEDDSMDEA</sequence>
<protein>
    <submittedName>
        <fullName evidence="6">rRNA processing protein Pwp1</fullName>
    </submittedName>
</protein>
<feature type="repeat" description="WD" evidence="4">
    <location>
        <begin position="782"/>
        <end position="817"/>
    </location>
</feature>
<feature type="compositionally biased region" description="Basic and acidic residues" evidence="5">
    <location>
        <begin position="451"/>
        <end position="460"/>
    </location>
</feature>
<accession>A0AB34G3R8</accession>
<feature type="region of interest" description="Disordered" evidence="5">
    <location>
        <begin position="427"/>
        <end position="491"/>
    </location>
</feature>
<feature type="repeat" description="WD" evidence="4">
    <location>
        <begin position="646"/>
        <end position="688"/>
    </location>
</feature>
<evidence type="ECO:0000313" key="6">
    <source>
        <dbReference type="EMBL" id="KAJ6446090.1"/>
    </source>
</evidence>
<keyword evidence="1" id="KW-0597">Phosphoprotein</keyword>
<feature type="compositionally biased region" description="Acidic residues" evidence="5">
    <location>
        <begin position="464"/>
        <end position="483"/>
    </location>
</feature>
<dbReference type="InterPro" id="IPR036322">
    <property type="entry name" value="WD40_repeat_dom_sf"/>
</dbReference>
<feature type="compositionally biased region" description="Acidic residues" evidence="5">
    <location>
        <begin position="891"/>
        <end position="926"/>
    </location>
</feature>
<feature type="region of interest" description="Disordered" evidence="5">
    <location>
        <begin position="876"/>
        <end position="926"/>
    </location>
</feature>
<dbReference type="InterPro" id="IPR015943">
    <property type="entry name" value="WD40/YVTN_repeat-like_dom_sf"/>
</dbReference>
<dbReference type="Proteomes" id="UP001163105">
    <property type="component" value="Unassembled WGS sequence"/>
</dbReference>
<keyword evidence="3" id="KW-0677">Repeat</keyword>
<dbReference type="Pfam" id="PF00400">
    <property type="entry name" value="WD40"/>
    <property type="match status" value="3"/>
</dbReference>
<evidence type="ECO:0000256" key="1">
    <source>
        <dbReference type="ARBA" id="ARBA00022553"/>
    </source>
</evidence>
<dbReference type="InterPro" id="IPR019775">
    <property type="entry name" value="WD40_repeat_CS"/>
</dbReference>
<dbReference type="SMART" id="SM00320">
    <property type="entry name" value="WD40"/>
    <property type="match status" value="5"/>
</dbReference>
<dbReference type="PANTHER" id="PTHR14091:SF0">
    <property type="entry name" value="PERIODIC TRYPTOPHAN PROTEIN 1 HOMOLOG"/>
    <property type="match status" value="1"/>
</dbReference>
<dbReference type="Gene3D" id="2.130.10.10">
    <property type="entry name" value="YVTN repeat-like/Quinoprotein amine dehydrogenase"/>
    <property type="match status" value="2"/>
</dbReference>
<evidence type="ECO:0000256" key="3">
    <source>
        <dbReference type="ARBA" id="ARBA00022737"/>
    </source>
</evidence>
<dbReference type="SUPFAM" id="SSF50978">
    <property type="entry name" value="WD40 repeat-like"/>
    <property type="match status" value="1"/>
</dbReference>
<dbReference type="PRINTS" id="PR00320">
    <property type="entry name" value="GPROTEINBRPT"/>
</dbReference>
<name>A0AB34G3R8_9HYPO</name>
<dbReference type="InterPro" id="IPR044285">
    <property type="entry name" value="PWP1"/>
</dbReference>
<comment type="caution">
    <text evidence="6">The sequence shown here is derived from an EMBL/GenBank/DDBJ whole genome shotgun (WGS) entry which is preliminary data.</text>
</comment>
<dbReference type="PANTHER" id="PTHR14091">
    <property type="entry name" value="PERIODIC TRYPTOPHAN PROTEIN 1"/>
    <property type="match status" value="1"/>
</dbReference>
<dbReference type="EMBL" id="JAQHRD010000001">
    <property type="protein sequence ID" value="KAJ6446090.1"/>
    <property type="molecule type" value="Genomic_DNA"/>
</dbReference>
<evidence type="ECO:0000313" key="7">
    <source>
        <dbReference type="Proteomes" id="UP001163105"/>
    </source>
</evidence>
<reference evidence="6" key="1">
    <citation type="submission" date="2023-01" db="EMBL/GenBank/DDBJ databases">
        <title>The growth and conidiation of Purpureocillium lavendulum are regulated by nitrogen source and histone H3K14 acetylation.</title>
        <authorList>
            <person name="Tang P."/>
            <person name="Han J."/>
            <person name="Zhang C."/>
            <person name="Tang P."/>
            <person name="Qi F."/>
            <person name="Zhang K."/>
            <person name="Liang L."/>
        </authorList>
    </citation>
    <scope>NUCLEOTIDE SEQUENCE</scope>
    <source>
        <strain evidence="6">YMF1.00683</strain>
    </source>
</reference>
<dbReference type="FunFam" id="2.130.10.10:FF:001345">
    <property type="entry name" value="WD40 repeat-like protein"/>
    <property type="match status" value="1"/>
</dbReference>
<gene>
    <name evidence="6" type="primary">PWP1</name>
    <name evidence="6" type="ORF">O9K51_00857</name>
</gene>
<evidence type="ECO:0000256" key="5">
    <source>
        <dbReference type="SAM" id="MobiDB-lite"/>
    </source>
</evidence>
<feature type="compositionally biased region" description="Acidic residues" evidence="5">
    <location>
        <begin position="427"/>
        <end position="445"/>
    </location>
</feature>
<dbReference type="GO" id="GO:0005634">
    <property type="term" value="C:nucleus"/>
    <property type="evidence" value="ECO:0007669"/>
    <property type="project" value="TreeGrafter"/>
</dbReference>